<sequence length="28" mass="3204">MSSNPKEIIFDEQAREKLKKGINELADV</sequence>
<comment type="caution">
    <text evidence="1">The sequence shown here is derived from an EMBL/GenBank/DDBJ whole genome shotgun (WGS) entry which is preliminary data.</text>
</comment>
<proteinExistence type="predicted"/>
<organism evidence="1">
    <name type="scientific">marine sediment metagenome</name>
    <dbReference type="NCBI Taxonomy" id="412755"/>
    <lineage>
        <taxon>unclassified sequences</taxon>
        <taxon>metagenomes</taxon>
        <taxon>ecological metagenomes</taxon>
    </lineage>
</organism>
<name>A0A0F9AC35_9ZZZZ</name>
<dbReference type="EMBL" id="LAZR01055584">
    <property type="protein sequence ID" value="KKK76044.1"/>
    <property type="molecule type" value="Genomic_DNA"/>
</dbReference>
<dbReference type="AlphaFoldDB" id="A0A0F9AC35"/>
<gene>
    <name evidence="1" type="ORF">LCGC14_2867670</name>
</gene>
<reference evidence="1" key="1">
    <citation type="journal article" date="2015" name="Nature">
        <title>Complex archaea that bridge the gap between prokaryotes and eukaryotes.</title>
        <authorList>
            <person name="Spang A."/>
            <person name="Saw J.H."/>
            <person name="Jorgensen S.L."/>
            <person name="Zaremba-Niedzwiedzka K."/>
            <person name="Martijn J."/>
            <person name="Lind A.E."/>
            <person name="van Eijk R."/>
            <person name="Schleper C."/>
            <person name="Guy L."/>
            <person name="Ettema T.J."/>
        </authorList>
    </citation>
    <scope>NUCLEOTIDE SEQUENCE</scope>
</reference>
<accession>A0A0F9AC35</accession>
<feature type="non-terminal residue" evidence="1">
    <location>
        <position position="28"/>
    </location>
</feature>
<evidence type="ECO:0000313" key="1">
    <source>
        <dbReference type="EMBL" id="KKK76044.1"/>
    </source>
</evidence>
<protein>
    <submittedName>
        <fullName evidence="1">Uncharacterized protein</fullName>
    </submittedName>
</protein>